<dbReference type="Gene3D" id="3.40.630.30">
    <property type="match status" value="1"/>
</dbReference>
<dbReference type="Proteomes" id="UP001165685">
    <property type="component" value="Unassembled WGS sequence"/>
</dbReference>
<dbReference type="Pfam" id="PF24553">
    <property type="entry name" value="Rv0428c_C"/>
    <property type="match status" value="1"/>
</dbReference>
<dbReference type="InterPro" id="IPR000182">
    <property type="entry name" value="GNAT_dom"/>
</dbReference>
<evidence type="ECO:0000259" key="3">
    <source>
        <dbReference type="PROSITE" id="PS51186"/>
    </source>
</evidence>
<dbReference type="InterPro" id="IPR056935">
    <property type="entry name" value="Rv0428c-like_C"/>
</dbReference>
<dbReference type="RefSeq" id="WP_270679953.1">
    <property type="nucleotide sequence ID" value="NZ_JAQFWP010000052.1"/>
</dbReference>
<accession>A0ABT4TRL7</accession>
<keyword evidence="2" id="KW-0012">Acyltransferase</keyword>
<dbReference type="InterPro" id="IPR050680">
    <property type="entry name" value="YpeA/RimI_acetyltransf"/>
</dbReference>
<dbReference type="CDD" id="cd04301">
    <property type="entry name" value="NAT_SF"/>
    <property type="match status" value="1"/>
</dbReference>
<comment type="caution">
    <text evidence="4">The sequence shown here is derived from an EMBL/GenBank/DDBJ whole genome shotgun (WGS) entry which is preliminary data.</text>
</comment>
<dbReference type="PANTHER" id="PTHR43420">
    <property type="entry name" value="ACETYLTRANSFERASE"/>
    <property type="match status" value="1"/>
</dbReference>
<keyword evidence="1" id="KW-0808">Transferase</keyword>
<dbReference type="PROSITE" id="PS51186">
    <property type="entry name" value="GNAT"/>
    <property type="match status" value="1"/>
</dbReference>
<dbReference type="SUPFAM" id="SSF55729">
    <property type="entry name" value="Acyl-CoA N-acyltransferases (Nat)"/>
    <property type="match status" value="1"/>
</dbReference>
<evidence type="ECO:0000256" key="2">
    <source>
        <dbReference type="ARBA" id="ARBA00023315"/>
    </source>
</evidence>
<dbReference type="EMBL" id="JAQFWP010000052">
    <property type="protein sequence ID" value="MDA2807323.1"/>
    <property type="molecule type" value="Genomic_DNA"/>
</dbReference>
<name>A0ABT4TRL7_9ACTN</name>
<evidence type="ECO:0000313" key="4">
    <source>
        <dbReference type="EMBL" id="MDA2807323.1"/>
    </source>
</evidence>
<keyword evidence="5" id="KW-1185">Reference proteome</keyword>
<gene>
    <name evidence="4" type="ORF">O4U47_22645</name>
</gene>
<reference evidence="4" key="1">
    <citation type="submission" date="2023-01" db="EMBL/GenBank/DDBJ databases">
        <title>Draft genome sequence of Nocardiopsis sp. LSu2-4 isolated from halophytes.</title>
        <authorList>
            <person name="Duangmal K."/>
            <person name="Chantavorakit T."/>
        </authorList>
    </citation>
    <scope>NUCLEOTIDE SEQUENCE</scope>
    <source>
        <strain evidence="4">LSu2-4</strain>
    </source>
</reference>
<dbReference type="InterPro" id="IPR016181">
    <property type="entry name" value="Acyl_CoA_acyltransferase"/>
</dbReference>
<proteinExistence type="predicted"/>
<protein>
    <submittedName>
        <fullName evidence="4">GNAT family N-acetyltransferase</fullName>
    </submittedName>
</protein>
<feature type="domain" description="N-acetyltransferase" evidence="3">
    <location>
        <begin position="114"/>
        <end position="241"/>
    </location>
</feature>
<organism evidence="4 5">
    <name type="scientific">Nocardiopsis suaedae</name>
    <dbReference type="NCBI Taxonomy" id="3018444"/>
    <lineage>
        <taxon>Bacteria</taxon>
        <taxon>Bacillati</taxon>
        <taxon>Actinomycetota</taxon>
        <taxon>Actinomycetes</taxon>
        <taxon>Streptosporangiales</taxon>
        <taxon>Nocardiopsidaceae</taxon>
        <taxon>Nocardiopsis</taxon>
    </lineage>
</organism>
<sequence>MAIGTWAARLAEDWPAAEVEVRDGWRLGADAGITRRANSALPAGPDPRIERMEAFYRDRGITPCVQVWSGDPGGDEALVARADAALEARGYRAEQSTLLMTRPLGSAPAPPEGIGVLPAPGERWRAVAESVGEGPDRTRGALRILGRAPVVGYAVDADGAARGSVTVGGGRCGIFTMATVPAERGRGRAGRIMDALLAWAHAKGAREAYLVVEADNTAAVRAYGRAGFTETGGYRYRVAPD</sequence>
<evidence type="ECO:0000313" key="5">
    <source>
        <dbReference type="Proteomes" id="UP001165685"/>
    </source>
</evidence>
<evidence type="ECO:0000256" key="1">
    <source>
        <dbReference type="ARBA" id="ARBA00022679"/>
    </source>
</evidence>